<accession>A0ABT1S1E9</accession>
<feature type="transmembrane region" description="Helical" evidence="7">
    <location>
        <begin position="117"/>
        <end position="137"/>
    </location>
</feature>
<keyword evidence="10" id="KW-1185">Reference proteome</keyword>
<comment type="caution">
    <text evidence="9">The sequence shown here is derived from an EMBL/GenBank/DDBJ whole genome shotgun (WGS) entry which is preliminary data.</text>
</comment>
<evidence type="ECO:0000256" key="2">
    <source>
        <dbReference type="ARBA" id="ARBA00022448"/>
    </source>
</evidence>
<feature type="transmembrane region" description="Helical" evidence="7">
    <location>
        <begin position="241"/>
        <end position="264"/>
    </location>
</feature>
<evidence type="ECO:0000256" key="5">
    <source>
        <dbReference type="ARBA" id="ARBA00022989"/>
    </source>
</evidence>
<feature type="transmembrane region" description="Helical" evidence="7">
    <location>
        <begin position="276"/>
        <end position="298"/>
    </location>
</feature>
<organism evidence="9 10">
    <name type="scientific">Neglectibacter timonensis</name>
    <dbReference type="NCBI Taxonomy" id="1776382"/>
    <lineage>
        <taxon>Bacteria</taxon>
        <taxon>Bacillati</taxon>
        <taxon>Bacillota</taxon>
        <taxon>Clostridia</taxon>
        <taxon>Eubacteriales</taxon>
        <taxon>Oscillospiraceae</taxon>
        <taxon>Neglectibacter</taxon>
    </lineage>
</organism>
<feature type="transmembrane region" description="Helical" evidence="7">
    <location>
        <begin position="177"/>
        <end position="197"/>
    </location>
</feature>
<dbReference type="PROSITE" id="PS50928">
    <property type="entry name" value="ABC_TM1"/>
    <property type="match status" value="1"/>
</dbReference>
<feature type="transmembrane region" description="Helical" evidence="7">
    <location>
        <begin position="81"/>
        <end position="105"/>
    </location>
</feature>
<dbReference type="Gene3D" id="1.10.3720.10">
    <property type="entry name" value="MetI-like"/>
    <property type="match status" value="1"/>
</dbReference>
<dbReference type="InterPro" id="IPR050809">
    <property type="entry name" value="UgpAE/MalFG_permease"/>
</dbReference>
<dbReference type="PANTHER" id="PTHR43227">
    <property type="entry name" value="BLL4140 PROTEIN"/>
    <property type="match status" value="1"/>
</dbReference>
<dbReference type="Pfam" id="PF00528">
    <property type="entry name" value="BPD_transp_1"/>
    <property type="match status" value="1"/>
</dbReference>
<keyword evidence="2 7" id="KW-0813">Transport</keyword>
<keyword evidence="6 7" id="KW-0472">Membrane</keyword>
<comment type="subcellular location">
    <subcellularLocation>
        <location evidence="1 7">Cell membrane</location>
        <topology evidence="1 7">Multi-pass membrane protein</topology>
    </subcellularLocation>
</comment>
<keyword evidence="3" id="KW-1003">Cell membrane</keyword>
<comment type="similarity">
    <text evidence="7">Belongs to the binding-protein-dependent transport system permease family.</text>
</comment>
<gene>
    <name evidence="9" type="ORF">NE695_12655</name>
</gene>
<evidence type="ECO:0000313" key="10">
    <source>
        <dbReference type="Proteomes" id="UP001524473"/>
    </source>
</evidence>
<proteinExistence type="inferred from homology"/>
<keyword evidence="5 7" id="KW-1133">Transmembrane helix</keyword>
<evidence type="ECO:0000256" key="6">
    <source>
        <dbReference type="ARBA" id="ARBA00023136"/>
    </source>
</evidence>
<dbReference type="SUPFAM" id="SSF161098">
    <property type="entry name" value="MetI-like"/>
    <property type="match status" value="1"/>
</dbReference>
<feature type="transmembrane region" description="Helical" evidence="7">
    <location>
        <begin position="218"/>
        <end position="235"/>
    </location>
</feature>
<sequence>MDSFFSGVQLHFTIDQILWLMILPAILYFIVFCYLPMGGIVLAFKNFNYQQGIFDSPWVGVRNFEFLFSSGTLWEVTKNTILYNIAFILVSLVMEVLVAIMLSELAGKWFKKITQSVMFLPYFVSYVLLAALVYNLFNFEYGVVNNILISWGQEPVDVYSNPGIWKYLLVFFHEWKGLGYGVVIYLAALTGINSEYYEAAKIDGANKWQEIGWITIPLLKPTMIIVTLFAVGSIMKGQFELFYQVIGTNSLLYSTTDIIDTYVFRMLTQTFEPGMGTAAGLYQSVLSFLMIVGVNYLVKRVEPDYSLF</sequence>
<dbReference type="PANTHER" id="PTHR43227:SF11">
    <property type="entry name" value="BLL4140 PROTEIN"/>
    <property type="match status" value="1"/>
</dbReference>
<feature type="transmembrane region" description="Helical" evidence="7">
    <location>
        <begin position="17"/>
        <end position="44"/>
    </location>
</feature>
<dbReference type="CDD" id="cd06261">
    <property type="entry name" value="TM_PBP2"/>
    <property type="match status" value="1"/>
</dbReference>
<protein>
    <submittedName>
        <fullName evidence="9">ABC transporter permease subunit</fullName>
    </submittedName>
</protein>
<dbReference type="InterPro" id="IPR000515">
    <property type="entry name" value="MetI-like"/>
</dbReference>
<evidence type="ECO:0000256" key="4">
    <source>
        <dbReference type="ARBA" id="ARBA00022692"/>
    </source>
</evidence>
<keyword evidence="4 7" id="KW-0812">Transmembrane</keyword>
<evidence type="ECO:0000259" key="8">
    <source>
        <dbReference type="PROSITE" id="PS50928"/>
    </source>
</evidence>
<evidence type="ECO:0000313" key="9">
    <source>
        <dbReference type="EMBL" id="MCQ4840758.1"/>
    </source>
</evidence>
<name>A0ABT1S1E9_9FIRM</name>
<dbReference type="EMBL" id="JANFZH010000029">
    <property type="protein sequence ID" value="MCQ4840758.1"/>
    <property type="molecule type" value="Genomic_DNA"/>
</dbReference>
<dbReference type="RefSeq" id="WP_256192043.1">
    <property type="nucleotide sequence ID" value="NZ_JANFZG010000025.1"/>
</dbReference>
<feature type="domain" description="ABC transmembrane type-1" evidence="8">
    <location>
        <begin position="77"/>
        <end position="298"/>
    </location>
</feature>
<dbReference type="Proteomes" id="UP001524473">
    <property type="component" value="Unassembled WGS sequence"/>
</dbReference>
<evidence type="ECO:0000256" key="7">
    <source>
        <dbReference type="RuleBase" id="RU363032"/>
    </source>
</evidence>
<evidence type="ECO:0000256" key="3">
    <source>
        <dbReference type="ARBA" id="ARBA00022475"/>
    </source>
</evidence>
<reference evidence="9 10" key="1">
    <citation type="submission" date="2022-06" db="EMBL/GenBank/DDBJ databases">
        <title>Isolation of gut microbiota from human fecal samples.</title>
        <authorList>
            <person name="Pamer E.G."/>
            <person name="Barat B."/>
            <person name="Waligurski E."/>
            <person name="Medina S."/>
            <person name="Paddock L."/>
            <person name="Mostad J."/>
        </authorList>
    </citation>
    <scope>NUCLEOTIDE SEQUENCE [LARGE SCALE GENOMIC DNA]</scope>
    <source>
        <strain evidence="9 10">DFI.9.73</strain>
    </source>
</reference>
<evidence type="ECO:0000256" key="1">
    <source>
        <dbReference type="ARBA" id="ARBA00004651"/>
    </source>
</evidence>
<dbReference type="InterPro" id="IPR035906">
    <property type="entry name" value="MetI-like_sf"/>
</dbReference>